<name>A0A809S7W3_9BACT</name>
<evidence type="ECO:0000313" key="3">
    <source>
        <dbReference type="Proteomes" id="UP000662873"/>
    </source>
</evidence>
<organism evidence="2 3">
    <name type="scientific">Candidatus Nitrosymbiomonas proteolyticus</name>
    <dbReference type="NCBI Taxonomy" id="2608984"/>
    <lineage>
        <taxon>Bacteria</taxon>
        <taxon>Bacillati</taxon>
        <taxon>Armatimonadota</taxon>
        <taxon>Armatimonadota incertae sedis</taxon>
        <taxon>Candidatus Nitrosymbiomonas</taxon>
    </lineage>
</organism>
<dbReference type="Gene3D" id="1.20.120.1490">
    <property type="match status" value="1"/>
</dbReference>
<dbReference type="AlphaFoldDB" id="A0A809S7W3"/>
<feature type="chain" id="PRO_5035300881" evidence="1">
    <location>
        <begin position="18"/>
        <end position="236"/>
    </location>
</feature>
<keyword evidence="1" id="KW-0732">Signal</keyword>
<protein>
    <submittedName>
        <fullName evidence="2">Uncharacterized protein</fullName>
    </submittedName>
</protein>
<dbReference type="Proteomes" id="UP000662873">
    <property type="component" value="Chromosome"/>
</dbReference>
<gene>
    <name evidence="2" type="ORF">NPRO_01360</name>
</gene>
<sequence>MRAFLLLLLLAASGVSAAQSSFPRTLNSDMVGLLQFEAVQKEVKLSESQKKKIDSHFASLKAQVDPIMKSDPKTEAQQEAARKKIQAASETFHGKALGELSASQKKRLREVTLQSLGAVSFLIEEVAKELGLTAQQKSQVTAAHNAFRSQVDALQAKRRKEFEAVPKPKDSKDEKAVKAYVEKVQALMEKRAAEDKKTIEAAKKVAEGKMVAVLTVGQKATWAKMQGAKFNPPKSG</sequence>
<feature type="signal peptide" evidence="1">
    <location>
        <begin position="1"/>
        <end position="17"/>
    </location>
</feature>
<evidence type="ECO:0000256" key="1">
    <source>
        <dbReference type="SAM" id="SignalP"/>
    </source>
</evidence>
<dbReference type="EMBL" id="AP021858">
    <property type="protein sequence ID" value="BBO22541.1"/>
    <property type="molecule type" value="Genomic_DNA"/>
</dbReference>
<accession>A0A809S7W3</accession>
<dbReference type="KEGG" id="npy:NPRO_01360"/>
<reference evidence="2" key="1">
    <citation type="journal article" name="DNA Res.">
        <title>The physiological potential of anammox bacteria as revealed by their core genome structure.</title>
        <authorList>
            <person name="Okubo T."/>
            <person name="Toyoda A."/>
            <person name="Fukuhara K."/>
            <person name="Uchiyama I."/>
            <person name="Harigaya Y."/>
            <person name="Kuroiwa M."/>
            <person name="Suzuki T."/>
            <person name="Murakami Y."/>
            <person name="Suwa Y."/>
            <person name="Takami H."/>
        </authorList>
    </citation>
    <scope>NUCLEOTIDE SEQUENCE</scope>
    <source>
        <strain evidence="2">317325-2</strain>
    </source>
</reference>
<proteinExistence type="predicted"/>
<evidence type="ECO:0000313" key="2">
    <source>
        <dbReference type="EMBL" id="BBO22541.1"/>
    </source>
</evidence>